<dbReference type="EMBL" id="CM017635">
    <property type="protein sequence ID" value="TYH34111.1"/>
    <property type="molecule type" value="Genomic_DNA"/>
</dbReference>
<evidence type="ECO:0000313" key="2">
    <source>
        <dbReference type="Proteomes" id="UP000322667"/>
    </source>
</evidence>
<protein>
    <submittedName>
        <fullName evidence="1">Uncharacterized protein</fullName>
    </submittedName>
</protein>
<name>A0A5D2HVC4_GOSTO</name>
<accession>A0A5D2HVC4</accession>
<reference evidence="1 2" key="1">
    <citation type="submission" date="2019-07" db="EMBL/GenBank/DDBJ databases">
        <title>WGS assembly of Gossypium tomentosum.</title>
        <authorList>
            <person name="Chen Z.J."/>
            <person name="Sreedasyam A."/>
            <person name="Ando A."/>
            <person name="Song Q."/>
            <person name="De L."/>
            <person name="Hulse-Kemp A."/>
            <person name="Ding M."/>
            <person name="Ye W."/>
            <person name="Kirkbride R."/>
            <person name="Jenkins J."/>
            <person name="Plott C."/>
            <person name="Lovell J."/>
            <person name="Lin Y.-M."/>
            <person name="Vaughn R."/>
            <person name="Liu B."/>
            <person name="Li W."/>
            <person name="Simpson S."/>
            <person name="Scheffler B."/>
            <person name="Saski C."/>
            <person name="Grover C."/>
            <person name="Hu G."/>
            <person name="Conover J."/>
            <person name="Carlson J."/>
            <person name="Shu S."/>
            <person name="Boston L."/>
            <person name="Williams M."/>
            <person name="Peterson D."/>
            <person name="Mcgee K."/>
            <person name="Jones D."/>
            <person name="Wendel J."/>
            <person name="Stelly D."/>
            <person name="Grimwood J."/>
            <person name="Schmutz J."/>
        </authorList>
    </citation>
    <scope>NUCLEOTIDE SEQUENCE [LARGE SCALE GENOMIC DNA]</scope>
    <source>
        <strain evidence="1">7179.01</strain>
    </source>
</reference>
<evidence type="ECO:0000313" key="1">
    <source>
        <dbReference type="EMBL" id="TYH34111.1"/>
    </source>
</evidence>
<organism evidence="1 2">
    <name type="scientific">Gossypium tomentosum</name>
    <name type="common">Hawaiian cotton</name>
    <name type="synonym">Gossypium sandvicense</name>
    <dbReference type="NCBI Taxonomy" id="34277"/>
    <lineage>
        <taxon>Eukaryota</taxon>
        <taxon>Viridiplantae</taxon>
        <taxon>Streptophyta</taxon>
        <taxon>Embryophyta</taxon>
        <taxon>Tracheophyta</taxon>
        <taxon>Spermatophyta</taxon>
        <taxon>Magnoliopsida</taxon>
        <taxon>eudicotyledons</taxon>
        <taxon>Gunneridae</taxon>
        <taxon>Pentapetalae</taxon>
        <taxon>rosids</taxon>
        <taxon>malvids</taxon>
        <taxon>Malvales</taxon>
        <taxon>Malvaceae</taxon>
        <taxon>Malvoideae</taxon>
        <taxon>Gossypium</taxon>
    </lineage>
</organism>
<dbReference type="Proteomes" id="UP000322667">
    <property type="component" value="Chromosome D13"/>
</dbReference>
<gene>
    <name evidence="1" type="ORF">ES332_D13G106700v1</name>
</gene>
<keyword evidence="2" id="KW-1185">Reference proteome</keyword>
<sequence>MIRIRHKGTVVREEDAHGGNACMRWRCTSEAWIWAEIGAAALGFSY</sequence>
<proteinExistence type="predicted"/>
<dbReference type="AlphaFoldDB" id="A0A5D2HVC4"/>